<evidence type="ECO:0000256" key="2">
    <source>
        <dbReference type="ARBA" id="ARBA00022840"/>
    </source>
</evidence>
<dbReference type="OrthoDB" id="2963168at2759"/>
<dbReference type="EMBL" id="KZ613817">
    <property type="protein sequence ID" value="PMD58584.1"/>
    <property type="molecule type" value="Genomic_DNA"/>
</dbReference>
<dbReference type="Gene3D" id="3.30.420.40">
    <property type="match status" value="3"/>
</dbReference>
<dbReference type="AlphaFoldDB" id="A0A2J6T6E3"/>
<dbReference type="InterPro" id="IPR043129">
    <property type="entry name" value="ATPase_NBD"/>
</dbReference>
<dbReference type="STRING" id="1095630.A0A2J6T6E3"/>
<reference evidence="4 5" key="1">
    <citation type="submission" date="2016-04" db="EMBL/GenBank/DDBJ databases">
        <title>A degradative enzymes factory behind the ericoid mycorrhizal symbiosis.</title>
        <authorList>
            <consortium name="DOE Joint Genome Institute"/>
            <person name="Martino E."/>
            <person name="Morin E."/>
            <person name="Grelet G."/>
            <person name="Kuo A."/>
            <person name="Kohler A."/>
            <person name="Daghino S."/>
            <person name="Barry K."/>
            <person name="Choi C."/>
            <person name="Cichocki N."/>
            <person name="Clum A."/>
            <person name="Copeland A."/>
            <person name="Hainaut M."/>
            <person name="Haridas S."/>
            <person name="Labutti K."/>
            <person name="Lindquist E."/>
            <person name="Lipzen A."/>
            <person name="Khouja H.-R."/>
            <person name="Murat C."/>
            <person name="Ohm R."/>
            <person name="Olson A."/>
            <person name="Spatafora J."/>
            <person name="Veneault-Fourrey C."/>
            <person name="Henrissat B."/>
            <person name="Grigoriev I."/>
            <person name="Martin F."/>
            <person name="Perotto S."/>
        </authorList>
    </citation>
    <scope>NUCLEOTIDE SEQUENCE [LARGE SCALE GENOMIC DNA]</scope>
    <source>
        <strain evidence="4 5">E</strain>
    </source>
</reference>
<evidence type="ECO:0000256" key="3">
    <source>
        <dbReference type="SAM" id="MobiDB-lite"/>
    </source>
</evidence>
<dbReference type="PANTHER" id="PTHR14187:SF82">
    <property type="entry name" value="FAMILY CHAPERONE, PUTATIVE (AFU_ORTHOLOGUE AFUA_7G08575)-RELATED"/>
    <property type="match status" value="1"/>
</dbReference>
<evidence type="ECO:0000313" key="5">
    <source>
        <dbReference type="Proteomes" id="UP000235371"/>
    </source>
</evidence>
<sequence>MSPSSTSDSKEESYLNDDLLGGGDVPPPPRPKAVDVADYSLPKAAGVKDLGAFISAQTNGQSKSQTTAQTSGQKGSVRLVIGIDYGTTFTGLAYAVSRSNVAKLEDIQTISSWGANMTNHFKIPSVFSYSLSEDGQLQWGANINPNAVTMVNTKLELDVQDNKIEELELLLQVLDGTRNLKFEHVRNSKGDPDYTWRDPEVIITDYLTEVFKALQRTFQDSGSHVMGHIPVDIVITVPVDWSYRAKNSTLQAIRKSGFNEENFPKLSDIIMITEPEAAAIFTARHLKEEKQEEFLKARTRLLCALRRWRWNSCTCIILTAESQSSDRMKQDAVAYRVKQLEPTLELEKFSNATSAKVGSSYIDANFKRWLRETIGNDKYGTIDPNIAGEQATNTMEGGLVRRLVKSFDQYKKTFSNTSPDVRFELPQPDPLPEPTPKPIHIPGRVDNGLLTITNEEMKGLFDPCVDGVIDLILGQIHQVSKQNHRVKNVFLVGGFGESPYLQEELKISLDKRYILMRRPDQRKAWTAVVQGAVMYGIEKSNYKNVVTMATCSTSYGIKINQTMRVYKYDKTDVTRNPVTNHVVAQHQMIWLIRRGDLLLSDVHKETEEKVVYHFTTESGRKFQLPIYEYPNDDEMEPKRFQDAQHELETVAVLNIDLSTVPLSNFDQGNNPQTGVPYFSAPLVLKMKLFGRRLVVQILMDDEVFCETTIEDLESQTSNERANNN</sequence>
<dbReference type="InParanoid" id="A0A2J6T6E3"/>
<evidence type="ECO:0000256" key="1">
    <source>
        <dbReference type="ARBA" id="ARBA00022741"/>
    </source>
</evidence>
<feature type="region of interest" description="Disordered" evidence="3">
    <location>
        <begin position="1"/>
        <end position="37"/>
    </location>
</feature>
<keyword evidence="2" id="KW-0067">ATP-binding</keyword>
<name>A0A2J6T6E3_9HELO</name>
<dbReference type="CDD" id="cd10170">
    <property type="entry name" value="ASKHA_NBD_HSP70"/>
    <property type="match status" value="1"/>
</dbReference>
<dbReference type="RefSeq" id="XP_024735488.1">
    <property type="nucleotide sequence ID" value="XM_024886902.1"/>
</dbReference>
<evidence type="ECO:0000313" key="4">
    <source>
        <dbReference type="EMBL" id="PMD58584.1"/>
    </source>
</evidence>
<accession>A0A2J6T6E3</accession>
<organism evidence="4 5">
    <name type="scientific">Hyaloscypha bicolor E</name>
    <dbReference type="NCBI Taxonomy" id="1095630"/>
    <lineage>
        <taxon>Eukaryota</taxon>
        <taxon>Fungi</taxon>
        <taxon>Dikarya</taxon>
        <taxon>Ascomycota</taxon>
        <taxon>Pezizomycotina</taxon>
        <taxon>Leotiomycetes</taxon>
        <taxon>Helotiales</taxon>
        <taxon>Hyaloscyphaceae</taxon>
        <taxon>Hyaloscypha</taxon>
        <taxon>Hyaloscypha bicolor</taxon>
    </lineage>
</organism>
<protein>
    <recommendedName>
        <fullName evidence="6">Actin-like ATPase domain-containing protein</fullName>
    </recommendedName>
</protein>
<dbReference type="PANTHER" id="PTHR14187">
    <property type="entry name" value="ALPHA KINASE/ELONGATION FACTOR 2 KINASE"/>
    <property type="match status" value="1"/>
</dbReference>
<dbReference type="GO" id="GO:0140662">
    <property type="term" value="F:ATP-dependent protein folding chaperone"/>
    <property type="evidence" value="ECO:0007669"/>
    <property type="project" value="InterPro"/>
</dbReference>
<dbReference type="Proteomes" id="UP000235371">
    <property type="component" value="Unassembled WGS sequence"/>
</dbReference>
<dbReference type="InterPro" id="IPR013126">
    <property type="entry name" value="Hsp_70_fam"/>
</dbReference>
<dbReference type="GeneID" id="36594979"/>
<dbReference type="GO" id="GO:0005524">
    <property type="term" value="F:ATP binding"/>
    <property type="evidence" value="ECO:0007669"/>
    <property type="project" value="UniProtKB-KW"/>
</dbReference>
<gene>
    <name evidence="4" type="ORF">K444DRAFT_663912</name>
</gene>
<evidence type="ECO:0008006" key="6">
    <source>
        <dbReference type="Google" id="ProtNLM"/>
    </source>
</evidence>
<dbReference type="Gene3D" id="3.90.640.10">
    <property type="entry name" value="Actin, Chain A, domain 4"/>
    <property type="match status" value="1"/>
</dbReference>
<proteinExistence type="predicted"/>
<dbReference type="SUPFAM" id="SSF53067">
    <property type="entry name" value="Actin-like ATPase domain"/>
    <property type="match status" value="2"/>
</dbReference>
<keyword evidence="1" id="KW-0547">Nucleotide-binding</keyword>
<keyword evidence="5" id="KW-1185">Reference proteome</keyword>
<dbReference type="Pfam" id="PF00012">
    <property type="entry name" value="HSP70"/>
    <property type="match status" value="1"/>
</dbReference>